<feature type="signal peptide" evidence="1">
    <location>
        <begin position="1"/>
        <end position="25"/>
    </location>
</feature>
<dbReference type="OrthoDB" id="3292596at2"/>
<evidence type="ECO:0000313" key="2">
    <source>
        <dbReference type="EMBL" id="SFF76602.1"/>
    </source>
</evidence>
<organism evidence="2 3">
    <name type="scientific">Actinoplanes philippinensis</name>
    <dbReference type="NCBI Taxonomy" id="35752"/>
    <lineage>
        <taxon>Bacteria</taxon>
        <taxon>Bacillati</taxon>
        <taxon>Actinomycetota</taxon>
        <taxon>Actinomycetes</taxon>
        <taxon>Micromonosporales</taxon>
        <taxon>Micromonosporaceae</taxon>
        <taxon>Actinoplanes</taxon>
    </lineage>
</organism>
<proteinExistence type="predicted"/>
<gene>
    <name evidence="2" type="ORF">SAMN05421541_12124</name>
</gene>
<dbReference type="RefSeq" id="WP_093621301.1">
    <property type="nucleotide sequence ID" value="NZ_BOMT01000073.1"/>
</dbReference>
<name>A0A1I2LB31_9ACTN</name>
<reference evidence="2 3" key="1">
    <citation type="submission" date="2016-10" db="EMBL/GenBank/DDBJ databases">
        <authorList>
            <person name="de Groot N.N."/>
        </authorList>
    </citation>
    <scope>NUCLEOTIDE SEQUENCE [LARGE SCALE GENOMIC DNA]</scope>
    <source>
        <strain evidence="2 3">DSM 43019</strain>
    </source>
</reference>
<sequence length="388" mass="40433">MRRIALTCAAPALAVAVAVTGTAAATDVVPAPAASPPLGDDFFAASDMRRGLLAPTDLPAGWSAGEVSSGQTDQIDRLDTDACSIDGGMSVQRGDNGSPITYAAQSFTHTDGSSLTIDLYALGAEPVADWIADTAAPPTACPVVTADGVVVEHHRLPLPGLGKPASGLIRVTRDRQEAPQRRHTAIIGWNAVVVAIEETNTSEAAQARFVGIVEKAARQVERIAGGPAIEDLRRGLLTLADLPEGFRVTADDTAESRTLLTERGCDGAVTNAGDERLAAVRSFARGGATVSVAVAVTADPYALISAMRSRITDCPAAPGQAVAEPPSISTDMSVGGIVYQDRPARLRGIANYRDIVSDVRVTMTDGIDLTAAEEIREAALRATWRVYD</sequence>
<dbReference type="STRING" id="35752.SAMN05421541_12124"/>
<dbReference type="AlphaFoldDB" id="A0A1I2LB31"/>
<evidence type="ECO:0000313" key="3">
    <source>
        <dbReference type="Proteomes" id="UP000199645"/>
    </source>
</evidence>
<dbReference type="EMBL" id="FONV01000021">
    <property type="protein sequence ID" value="SFF76602.1"/>
    <property type="molecule type" value="Genomic_DNA"/>
</dbReference>
<feature type="chain" id="PRO_5011761748" description="PknH-like extracellular domain-containing protein" evidence="1">
    <location>
        <begin position="26"/>
        <end position="388"/>
    </location>
</feature>
<keyword evidence="3" id="KW-1185">Reference proteome</keyword>
<keyword evidence="1" id="KW-0732">Signal</keyword>
<accession>A0A1I2LB31</accession>
<protein>
    <recommendedName>
        <fullName evidence="4">PknH-like extracellular domain-containing protein</fullName>
    </recommendedName>
</protein>
<evidence type="ECO:0008006" key="4">
    <source>
        <dbReference type="Google" id="ProtNLM"/>
    </source>
</evidence>
<dbReference type="Proteomes" id="UP000199645">
    <property type="component" value="Unassembled WGS sequence"/>
</dbReference>
<evidence type="ECO:0000256" key="1">
    <source>
        <dbReference type="SAM" id="SignalP"/>
    </source>
</evidence>